<dbReference type="InterPro" id="IPR050902">
    <property type="entry name" value="ABC_Transporter_SBP"/>
</dbReference>
<comment type="caution">
    <text evidence="3">The sequence shown here is derived from an EMBL/GenBank/DDBJ whole genome shotgun (WGS) entry which is preliminary data.</text>
</comment>
<feature type="domain" description="Fe/B12 periplasmic-binding" evidence="2">
    <location>
        <begin position="30"/>
        <end position="289"/>
    </location>
</feature>
<evidence type="ECO:0000259" key="2">
    <source>
        <dbReference type="PROSITE" id="PS50983"/>
    </source>
</evidence>
<evidence type="ECO:0000256" key="1">
    <source>
        <dbReference type="SAM" id="Coils"/>
    </source>
</evidence>
<keyword evidence="1" id="KW-0175">Coiled coil</keyword>
<dbReference type="PANTHER" id="PTHR30535:SF34">
    <property type="entry name" value="MOLYBDATE-BINDING PROTEIN MOLA"/>
    <property type="match status" value="1"/>
</dbReference>
<dbReference type="Gene3D" id="3.40.50.1980">
    <property type="entry name" value="Nitrogenase molybdenum iron protein domain"/>
    <property type="match status" value="2"/>
</dbReference>
<dbReference type="PATRIC" id="fig|457404.5.peg.283"/>
<dbReference type="GO" id="GO:0071281">
    <property type="term" value="P:cellular response to iron ion"/>
    <property type="evidence" value="ECO:0007669"/>
    <property type="project" value="TreeGrafter"/>
</dbReference>
<reference evidence="3 4" key="1">
    <citation type="submission" date="2012-07" db="EMBL/GenBank/DDBJ databases">
        <title>The Genome Sequence of Fusobacterium ulcerans 12_1B.</title>
        <authorList>
            <consortium name="The Broad Institute Genome Sequencing Platform"/>
            <person name="Earl A."/>
            <person name="Ward D."/>
            <person name="Feldgarden M."/>
            <person name="Gevers D."/>
            <person name="Strauss J."/>
            <person name="Ambrose C.E."/>
            <person name="Allen-Vercoe E."/>
            <person name="Walker B."/>
            <person name="Young S.K."/>
            <person name="Zeng Q."/>
            <person name="Gargeya S."/>
            <person name="Fitzgerald M."/>
            <person name="Haas B."/>
            <person name="Abouelleil A."/>
            <person name="Alvarado L."/>
            <person name="Arachchi H.M."/>
            <person name="Berlin A.M."/>
            <person name="Chapman S.B."/>
            <person name="Goldberg J."/>
            <person name="Griggs A."/>
            <person name="Gujja S."/>
            <person name="Hansen M."/>
            <person name="Howarth C."/>
            <person name="Imamovic A."/>
            <person name="Larimer J."/>
            <person name="McCowen C."/>
            <person name="Montmayeur A."/>
            <person name="Murphy C."/>
            <person name="Neiman D."/>
            <person name="Pearson M."/>
            <person name="Priest M."/>
            <person name="Roberts A."/>
            <person name="Saif S."/>
            <person name="Shea T."/>
            <person name="Sisk P."/>
            <person name="Sykes S."/>
            <person name="Wortman J."/>
            <person name="Nusbaum C."/>
            <person name="Birren B."/>
        </authorList>
    </citation>
    <scope>NUCLEOTIDE SEQUENCE [LARGE SCALE GENOMIC DNA]</scope>
    <source>
        <strain evidence="3 4">12_1B</strain>
    </source>
</reference>
<gene>
    <name evidence="3" type="ORF">HMPREF0402_00990</name>
</gene>
<dbReference type="EMBL" id="AGWJ02000002">
    <property type="protein sequence ID" value="EHO82960.1"/>
    <property type="molecule type" value="Genomic_DNA"/>
</dbReference>
<feature type="coiled-coil region" evidence="1">
    <location>
        <begin position="121"/>
        <end position="151"/>
    </location>
</feature>
<name>H1PRE7_9FUSO</name>
<keyword evidence="4" id="KW-1185">Reference proteome</keyword>
<dbReference type="Proteomes" id="UP000003233">
    <property type="component" value="Unassembled WGS sequence"/>
</dbReference>
<dbReference type="RefSeq" id="WP_008696435.1">
    <property type="nucleotide sequence ID" value="NZ_KE161007.1"/>
</dbReference>
<organism evidence="3 4">
    <name type="scientific">Fusobacterium ulcerans 12-1B</name>
    <dbReference type="NCBI Taxonomy" id="457404"/>
    <lineage>
        <taxon>Bacteria</taxon>
        <taxon>Fusobacteriati</taxon>
        <taxon>Fusobacteriota</taxon>
        <taxon>Fusobacteriia</taxon>
        <taxon>Fusobacteriales</taxon>
        <taxon>Fusobacteriaceae</taxon>
        <taxon>Fusobacterium</taxon>
    </lineage>
</organism>
<sequence>MKRIICIFFIGILTTTFLYGQKTHIKKYNRIISLSMAGDEMLFDLVEKDRILAFCGYSNKNEMASVLYDKLDRFKKVDNVEKIIDMEPDLVIAANWLKKDILSQLEDAGINVYIYSTSSTYEEQKNLIMELAELVEEKEKGNEIVRNMDERLAVVQKKIKESGKISPRVLEYSHYEGTNGKGSIFDDMLQKIYVINTAREEGIGRFAKISKEKVIEIDPDVIIVPIWDSTAAKDGSKFLEFLSKDKSYKDLKAVKNGRIYPIPGKYVYIYSQYVIDGIEELANSIYQLDKKK</sequence>
<dbReference type="InterPro" id="IPR002491">
    <property type="entry name" value="ABC_transptr_periplasmic_BD"/>
</dbReference>
<protein>
    <recommendedName>
        <fullName evidence="2">Fe/B12 periplasmic-binding domain-containing protein</fullName>
    </recommendedName>
</protein>
<proteinExistence type="predicted"/>
<dbReference type="BioCyc" id="FSP457404-HMP:GTSQ-992-MONOMER"/>
<evidence type="ECO:0000313" key="3">
    <source>
        <dbReference type="EMBL" id="EHO82960.1"/>
    </source>
</evidence>
<dbReference type="AlphaFoldDB" id="H1PRE7"/>
<dbReference type="SUPFAM" id="SSF53807">
    <property type="entry name" value="Helical backbone' metal receptor"/>
    <property type="match status" value="1"/>
</dbReference>
<dbReference type="HOGENOM" id="CLU_038034_2_4_0"/>
<evidence type="ECO:0000313" key="4">
    <source>
        <dbReference type="Proteomes" id="UP000003233"/>
    </source>
</evidence>
<dbReference type="PANTHER" id="PTHR30535">
    <property type="entry name" value="VITAMIN B12-BINDING PROTEIN"/>
    <property type="match status" value="1"/>
</dbReference>
<dbReference type="Pfam" id="PF01497">
    <property type="entry name" value="Peripla_BP_2"/>
    <property type="match status" value="1"/>
</dbReference>
<accession>H1PRE7</accession>
<dbReference type="PROSITE" id="PS50983">
    <property type="entry name" value="FE_B12_PBP"/>
    <property type="match status" value="1"/>
</dbReference>